<evidence type="ECO:0000313" key="2">
    <source>
        <dbReference type="Proteomes" id="UP000037843"/>
    </source>
</evidence>
<gene>
    <name evidence="1" type="ORF">AN908_06785</name>
</gene>
<dbReference type="EMBL" id="LJFO01000003">
    <property type="protein sequence ID" value="KPG14279.1"/>
    <property type="molecule type" value="Genomic_DNA"/>
</dbReference>
<name>A0A7V8RXL5_9MYCO</name>
<evidence type="ECO:0000313" key="1">
    <source>
        <dbReference type="EMBL" id="KPG14279.1"/>
    </source>
</evidence>
<organism evidence="1 2">
    <name type="scientific">Mycobacteroides immunogenum</name>
    <dbReference type="NCBI Taxonomy" id="83262"/>
    <lineage>
        <taxon>Bacteria</taxon>
        <taxon>Bacillati</taxon>
        <taxon>Actinomycetota</taxon>
        <taxon>Actinomycetes</taxon>
        <taxon>Mycobacteriales</taxon>
        <taxon>Mycobacteriaceae</taxon>
        <taxon>Mycobacteroides</taxon>
    </lineage>
</organism>
<comment type="caution">
    <text evidence="1">The sequence shown here is derived from an EMBL/GenBank/DDBJ whole genome shotgun (WGS) entry which is preliminary data.</text>
</comment>
<reference evidence="1 2" key="1">
    <citation type="submission" date="2015-09" db="EMBL/GenBank/DDBJ databases">
        <title>Genome Sequences of Mycobacterium immunogenum Isolates, Recuperated from a Chloraminated Drinking Water Distribution System Simulator Subjected to Episodes of Nitrification.</title>
        <authorList>
            <person name="Gomez-Alvarez V."/>
            <person name="Revetta R.P."/>
        </authorList>
    </citation>
    <scope>NUCLEOTIDE SEQUENCE [LARGE SCALE GENOMIC DNA]</scope>
    <source>
        <strain evidence="1 2">H008</strain>
    </source>
</reference>
<protein>
    <submittedName>
        <fullName evidence="1">Uncharacterized protein</fullName>
    </submittedName>
</protein>
<dbReference type="Proteomes" id="UP000037843">
    <property type="component" value="Unassembled WGS sequence"/>
</dbReference>
<sequence>MNEPALENLAETTERLRLDILTYYAEIRALNNAGYGYKRLENATHIPRPTLQRIVAGENPRLNPEL</sequence>
<accession>A0A7V8RXL5</accession>
<dbReference type="AlphaFoldDB" id="A0A7V8RXL5"/>
<proteinExistence type="predicted"/>